<dbReference type="GO" id="GO:0009252">
    <property type="term" value="P:peptidoglycan biosynthetic process"/>
    <property type="evidence" value="ECO:0007669"/>
    <property type="project" value="UniProtKB-UniRule"/>
</dbReference>
<dbReference type="PANTHER" id="PTHR21198:SF2">
    <property type="entry name" value="GLUTAMATE RACEMASE"/>
    <property type="match status" value="1"/>
</dbReference>
<dbReference type="AlphaFoldDB" id="A0A1G7K542"/>
<evidence type="ECO:0000256" key="7">
    <source>
        <dbReference type="HAMAP-Rule" id="MF_00258"/>
    </source>
</evidence>
<dbReference type="Proteomes" id="UP000243333">
    <property type="component" value="Unassembled WGS sequence"/>
</dbReference>
<keyword evidence="4 7" id="KW-0573">Peptidoglycan synthesis</keyword>
<dbReference type="EC" id="5.1.1.3" evidence="2 7"/>
<dbReference type="PROSITE" id="PS00924">
    <property type="entry name" value="ASP_GLU_RACEMASE_2"/>
    <property type="match status" value="1"/>
</dbReference>
<dbReference type="InterPro" id="IPR001920">
    <property type="entry name" value="Asp/Glu_race"/>
</dbReference>
<name>A0A1G7K542_9FIRM</name>
<sequence length="269" mass="29010">MGDNRPIGVCDSGIGGLTVVKELLELMPDEHFIYFGDTARIPYGDRPPTEILTFMRQILRFFTEQKVKMVVVACNTMTAVGLDMARREFPFPVVGVNTGIRSALAASRSGRIGVIATQATVASGLHERTARAIDAKAVVALQACPKLVPLIEREQLEGPAVEAAVAEYLRPLRDAGVDALILGCTHYPFINPVISRYLGPAVTIVNPARETALDAASLLAGHDLWGEGPGSVRFCFSADLERAKRLTARIIPGPLPAFEKVDMTSMPDV</sequence>
<gene>
    <name evidence="7" type="primary">murI</name>
    <name evidence="8" type="ORF">SAMN05660235_01191</name>
</gene>
<evidence type="ECO:0000313" key="8">
    <source>
        <dbReference type="EMBL" id="SDF32448.1"/>
    </source>
</evidence>
<organism evidence="8 9">
    <name type="scientific">Sporolituus thermophilus DSM 23256</name>
    <dbReference type="NCBI Taxonomy" id="1123285"/>
    <lineage>
        <taxon>Bacteria</taxon>
        <taxon>Bacillati</taxon>
        <taxon>Bacillota</taxon>
        <taxon>Negativicutes</taxon>
        <taxon>Selenomonadales</taxon>
        <taxon>Sporomusaceae</taxon>
        <taxon>Sporolituus</taxon>
    </lineage>
</organism>
<keyword evidence="9" id="KW-1185">Reference proteome</keyword>
<dbReference type="OrthoDB" id="9801055at2"/>
<comment type="similarity">
    <text evidence="7">Belongs to the aspartate/glutamate racemases family.</text>
</comment>
<dbReference type="InterPro" id="IPR004391">
    <property type="entry name" value="Glu_race"/>
</dbReference>
<dbReference type="Pfam" id="PF01177">
    <property type="entry name" value="Asp_Glu_race"/>
    <property type="match status" value="1"/>
</dbReference>
<dbReference type="InterPro" id="IPR033134">
    <property type="entry name" value="Asp/Glu_racemase_AS_2"/>
</dbReference>
<feature type="binding site" evidence="7">
    <location>
        <begin position="11"/>
        <end position="12"/>
    </location>
    <ligand>
        <name>substrate</name>
    </ligand>
</feature>
<dbReference type="Gene3D" id="3.40.50.1860">
    <property type="match status" value="2"/>
</dbReference>
<dbReference type="PROSITE" id="PS00923">
    <property type="entry name" value="ASP_GLU_RACEMASE_1"/>
    <property type="match status" value="1"/>
</dbReference>
<comment type="catalytic activity">
    <reaction evidence="1 7">
        <text>L-glutamate = D-glutamate</text>
        <dbReference type="Rhea" id="RHEA:12813"/>
        <dbReference type="ChEBI" id="CHEBI:29985"/>
        <dbReference type="ChEBI" id="CHEBI:29986"/>
        <dbReference type="EC" id="5.1.1.3"/>
    </reaction>
</comment>
<dbReference type="STRING" id="1123285.SAMN05660235_01191"/>
<proteinExistence type="inferred from homology"/>
<dbReference type="FunFam" id="3.40.50.1860:FF:000001">
    <property type="entry name" value="Glutamate racemase"/>
    <property type="match status" value="1"/>
</dbReference>
<evidence type="ECO:0000256" key="5">
    <source>
        <dbReference type="ARBA" id="ARBA00023235"/>
    </source>
</evidence>
<comment type="function">
    <text evidence="7">Provides the (R)-glutamate required for cell wall biosynthesis.</text>
</comment>
<feature type="active site" description="Proton donor/acceptor" evidence="7">
    <location>
        <position position="74"/>
    </location>
</feature>
<dbReference type="GO" id="GO:0071555">
    <property type="term" value="P:cell wall organization"/>
    <property type="evidence" value="ECO:0007669"/>
    <property type="project" value="UniProtKB-KW"/>
</dbReference>
<evidence type="ECO:0000256" key="4">
    <source>
        <dbReference type="ARBA" id="ARBA00022984"/>
    </source>
</evidence>
<protein>
    <recommendedName>
        <fullName evidence="2 7">Glutamate racemase</fullName>
        <ecNumber evidence="2 7">5.1.1.3</ecNumber>
    </recommendedName>
</protein>
<dbReference type="PANTHER" id="PTHR21198">
    <property type="entry name" value="GLUTAMATE RACEMASE"/>
    <property type="match status" value="1"/>
</dbReference>
<feature type="binding site" evidence="7">
    <location>
        <begin position="43"/>
        <end position="44"/>
    </location>
    <ligand>
        <name>substrate</name>
    </ligand>
</feature>
<accession>A0A1G7K542</accession>
<feature type="binding site" evidence="7">
    <location>
        <begin position="185"/>
        <end position="186"/>
    </location>
    <ligand>
        <name>substrate</name>
    </ligand>
</feature>
<evidence type="ECO:0000313" key="9">
    <source>
        <dbReference type="Proteomes" id="UP000243333"/>
    </source>
</evidence>
<evidence type="ECO:0000256" key="3">
    <source>
        <dbReference type="ARBA" id="ARBA00022960"/>
    </source>
</evidence>
<keyword evidence="6 7" id="KW-0961">Cell wall biogenesis/degradation</keyword>
<feature type="active site" description="Proton donor/acceptor" evidence="7">
    <location>
        <position position="184"/>
    </location>
</feature>
<reference evidence="9" key="1">
    <citation type="submission" date="2016-10" db="EMBL/GenBank/DDBJ databases">
        <authorList>
            <person name="Varghese N."/>
            <person name="Submissions S."/>
        </authorList>
    </citation>
    <scope>NUCLEOTIDE SEQUENCE [LARGE SCALE GENOMIC DNA]</scope>
    <source>
        <strain evidence="9">DSM 23256</strain>
    </source>
</reference>
<dbReference type="InterPro" id="IPR015942">
    <property type="entry name" value="Asp/Glu/hydantoin_racemase"/>
</dbReference>
<feature type="binding site" evidence="7">
    <location>
        <begin position="75"/>
        <end position="76"/>
    </location>
    <ligand>
        <name>substrate</name>
    </ligand>
</feature>
<dbReference type="SUPFAM" id="SSF53681">
    <property type="entry name" value="Aspartate/glutamate racemase"/>
    <property type="match status" value="2"/>
</dbReference>
<keyword evidence="5 7" id="KW-0413">Isomerase</keyword>
<dbReference type="HAMAP" id="MF_00258">
    <property type="entry name" value="Glu_racemase"/>
    <property type="match status" value="1"/>
</dbReference>
<dbReference type="NCBIfam" id="TIGR00067">
    <property type="entry name" value="glut_race"/>
    <property type="match status" value="1"/>
</dbReference>
<dbReference type="GO" id="GO:0008360">
    <property type="term" value="P:regulation of cell shape"/>
    <property type="evidence" value="ECO:0007669"/>
    <property type="project" value="UniProtKB-KW"/>
</dbReference>
<comment type="pathway">
    <text evidence="7">Cell wall biogenesis; peptidoglycan biosynthesis.</text>
</comment>
<dbReference type="RefSeq" id="WP_093689031.1">
    <property type="nucleotide sequence ID" value="NZ_FNBU01000007.1"/>
</dbReference>
<dbReference type="UniPathway" id="UPA00219"/>
<dbReference type="EMBL" id="FNBU01000007">
    <property type="protein sequence ID" value="SDF32448.1"/>
    <property type="molecule type" value="Genomic_DNA"/>
</dbReference>
<evidence type="ECO:0000256" key="1">
    <source>
        <dbReference type="ARBA" id="ARBA00001602"/>
    </source>
</evidence>
<dbReference type="InterPro" id="IPR018187">
    <property type="entry name" value="Asp/Glu_racemase_AS_1"/>
</dbReference>
<evidence type="ECO:0000256" key="6">
    <source>
        <dbReference type="ARBA" id="ARBA00023316"/>
    </source>
</evidence>
<evidence type="ECO:0000256" key="2">
    <source>
        <dbReference type="ARBA" id="ARBA00013090"/>
    </source>
</evidence>
<dbReference type="GO" id="GO:0008881">
    <property type="term" value="F:glutamate racemase activity"/>
    <property type="evidence" value="ECO:0007669"/>
    <property type="project" value="UniProtKB-UniRule"/>
</dbReference>
<keyword evidence="3 7" id="KW-0133">Cell shape</keyword>